<dbReference type="VEuPathDB" id="AmoebaDB:EHI5A_189970"/>
<keyword evidence="2" id="KW-1133">Transmembrane helix</keyword>
<dbReference type="VEuPathDB" id="AmoebaDB:EHI7A_153660"/>
<feature type="domain" description="Cwf19-like C-terminal" evidence="3">
    <location>
        <begin position="456"/>
        <end position="561"/>
    </location>
</feature>
<evidence type="ECO:0000313" key="4">
    <source>
        <dbReference type="EMBL" id="GAT97093.1"/>
    </source>
</evidence>
<gene>
    <name evidence="4" type="ORF">CL6EHI_173400</name>
</gene>
<keyword evidence="2" id="KW-0812">Transmembrane</keyword>
<dbReference type="Proteomes" id="UP000078387">
    <property type="component" value="Unassembled WGS sequence"/>
</dbReference>
<dbReference type="InterPro" id="IPR040194">
    <property type="entry name" value="Cwf19-like"/>
</dbReference>
<dbReference type="EMBL" id="BDEQ01000001">
    <property type="protein sequence ID" value="GAT97093.1"/>
    <property type="molecule type" value="Genomic_DNA"/>
</dbReference>
<dbReference type="PANTHER" id="PTHR12072">
    <property type="entry name" value="CWF19, CELL CYCLE CONTROL PROTEIN"/>
    <property type="match status" value="1"/>
</dbReference>
<dbReference type="Pfam" id="PF04677">
    <property type="entry name" value="CwfJ_C_1"/>
    <property type="match status" value="1"/>
</dbReference>
<dbReference type="PANTHER" id="PTHR12072:SF4">
    <property type="entry name" value="CWF19-LIKE PROTEIN 1"/>
    <property type="match status" value="1"/>
</dbReference>
<dbReference type="GO" id="GO:0000398">
    <property type="term" value="P:mRNA splicing, via spliceosome"/>
    <property type="evidence" value="ECO:0007669"/>
    <property type="project" value="TreeGrafter"/>
</dbReference>
<dbReference type="GO" id="GO:0061632">
    <property type="term" value="F:RNA lariat debranching enzyme activator activity"/>
    <property type="evidence" value="ECO:0007669"/>
    <property type="project" value="TreeGrafter"/>
</dbReference>
<sequence length="670" mass="78515">MSHQGRYEEAGNECVDACPPLDKGEEKEMSILEPPKEINRKMEEMIKKLKSSLQLKVQQDIIREVREKKKAETLTNEEPMLIHKEVQIPVDQETISEQNELKFIKKNQYDNTTQQINDIHNDNDITFNKGIEEKENEIRMSQLQSYEKDEMILKEQNDEKENGVVKSKFLFVGPIYGNYIVHLFEKIERVISKKGELKAVIILGLIHNEEIIIPKPPCPIYILATPSTNQLKQPIPTNVHILNGLGDLKIDTFTLVYSSIDEAEDDVSYQETKDLATKYYLQKSCDFFISTYWPSYILNELDNNEKPAFHVDYSYVASIIARACCPRYHLTIGKEYYERVEFTNKTEPRMQNNNLIYPTKFYSLNPETEERNLKSIIFLKLISVEEGALQNNTRILGVNPYSDIQLTQSKFKEFKKPLCQSHVTIVSSIPTNKQENHQHVISTSEINKKPLYPQNYKINNCWFCLSNSKSELKLIISCGYYNYLSYTKGPLIDNHFQLIPIHHIQSYKMMSLVGLSELNNYYTSLRNFYRVEKKEFIVFETVVMNQNSHCHTFLQIFPFELTKSEDLIKHIVRFITPLNGQCQLIQLSNPIAFNEIPSQTTYIYFTLSGIVSYYFILQNQIKPTIAREIMVMWFNLPDRLIWKQCQEEYSVEERKARDLRHKFSNFDTVI</sequence>
<evidence type="ECO:0000313" key="5">
    <source>
        <dbReference type="Proteomes" id="UP000078387"/>
    </source>
</evidence>
<dbReference type="OMA" id="REIMAMW"/>
<keyword evidence="2" id="KW-0472">Membrane</keyword>
<proteinExistence type="predicted"/>
<dbReference type="VEuPathDB" id="AmoebaDB:EHI_173400"/>
<evidence type="ECO:0000259" key="3">
    <source>
        <dbReference type="Pfam" id="PF04677"/>
    </source>
</evidence>
<evidence type="ECO:0000256" key="2">
    <source>
        <dbReference type="SAM" id="Phobius"/>
    </source>
</evidence>
<feature type="region of interest" description="Disordered" evidence="1">
    <location>
        <begin position="1"/>
        <end position="26"/>
    </location>
</feature>
<dbReference type="VEuPathDB" id="AmoebaDB:EHI8A_180440"/>
<reference evidence="4 5" key="1">
    <citation type="submission" date="2016-05" db="EMBL/GenBank/DDBJ databases">
        <title>First whole genome sequencing of Entamoeba histolytica HM1:IMSS-clone-6.</title>
        <authorList>
            <person name="Mukherjee Avik.K."/>
            <person name="Izumyama S."/>
            <person name="Nakada-Tsukui K."/>
            <person name="Nozaki T."/>
        </authorList>
    </citation>
    <scope>NUCLEOTIDE SEQUENCE [LARGE SCALE GENOMIC DNA]</scope>
    <source>
        <strain evidence="4 5">HM1:IMSS clone 6</strain>
    </source>
</reference>
<organism evidence="4 5">
    <name type="scientific">Entamoeba histolytica</name>
    <dbReference type="NCBI Taxonomy" id="5759"/>
    <lineage>
        <taxon>Eukaryota</taxon>
        <taxon>Amoebozoa</taxon>
        <taxon>Evosea</taxon>
        <taxon>Archamoebae</taxon>
        <taxon>Mastigamoebida</taxon>
        <taxon>Entamoebidae</taxon>
        <taxon>Entamoeba</taxon>
    </lineage>
</organism>
<accession>A0A5K1V7H9</accession>
<dbReference type="AlphaFoldDB" id="A0A5K1V7H9"/>
<comment type="caution">
    <text evidence="4">The sequence shown here is derived from an EMBL/GenBank/DDBJ whole genome shotgun (WGS) entry which is preliminary data.</text>
</comment>
<dbReference type="GO" id="GO:0071014">
    <property type="term" value="C:post-mRNA release spliceosomal complex"/>
    <property type="evidence" value="ECO:0007669"/>
    <property type="project" value="TreeGrafter"/>
</dbReference>
<feature type="transmembrane region" description="Helical" evidence="2">
    <location>
        <begin position="601"/>
        <end position="617"/>
    </location>
</feature>
<evidence type="ECO:0000256" key="1">
    <source>
        <dbReference type="SAM" id="MobiDB-lite"/>
    </source>
</evidence>
<dbReference type="InterPro" id="IPR006768">
    <property type="entry name" value="Cwf19-like_C_dom-1"/>
</dbReference>
<protein>
    <recommendedName>
        <fullName evidence="3">Cwf19-like C-terminal domain-containing protein</fullName>
    </recommendedName>
</protein>
<dbReference type="VEuPathDB" id="AmoebaDB:KM1_132330"/>
<name>A0A5K1V7H9_ENTHI</name>